<comment type="caution">
    <text evidence="3">The sequence shown here is derived from an EMBL/GenBank/DDBJ whole genome shotgun (WGS) entry which is preliminary data.</text>
</comment>
<name>A0A4Y8WP73_9PORP</name>
<dbReference type="InterPro" id="IPR029021">
    <property type="entry name" value="Prot-tyrosine_phosphatase-like"/>
</dbReference>
<sequence length="345" mass="39526">MLLLLVLLTASCAKQAYYIDTHTRQDKEGDYLIQWQVYPGMDGQVAIYASSDANQYPDKPYTVEQIAAAQYRYNTEGGNHTYFLLVFNNRDMRVVTTRTIPTIGILNLRDIGGYMTYNGDQVRWGMIYRSGDLWRSFEQDVPAIAGLGIRTQYALSPSRISDQLPKIPISGMEQVYIGPDKVIDFQHIIDNIYDGHSSELEIEHMHRDILENIAFANPNQLRMLFDSFLDPANYPILISDDLGKDRVAFVTLLLHYVLGVSKSDAISDYVLSNDNLPVSRIEPNGFTQSSKVQEALTEYFRCTPRQVNEIIDEIEERYGTIDAYLSDFLHFDTKKQEKLRAILLY</sequence>
<comment type="similarity">
    <text evidence="1">Belongs to the protein-tyrosine phosphatase family.</text>
</comment>
<dbReference type="Gene3D" id="3.90.190.10">
    <property type="entry name" value="Protein tyrosine phosphatase superfamily"/>
    <property type="match status" value="1"/>
</dbReference>
<evidence type="ECO:0000313" key="4">
    <source>
        <dbReference type="Proteomes" id="UP000297225"/>
    </source>
</evidence>
<evidence type="ECO:0000256" key="2">
    <source>
        <dbReference type="SAM" id="SignalP"/>
    </source>
</evidence>
<keyword evidence="2" id="KW-0732">Signal</keyword>
<reference evidence="3 4" key="1">
    <citation type="submission" date="2019-03" db="EMBL/GenBank/DDBJ databases">
        <title>Porphyromonas levii Isolated from the Uterus of Dairy Cows.</title>
        <authorList>
            <person name="Francis A.M."/>
        </authorList>
    </citation>
    <scope>NUCLEOTIDE SEQUENCE [LARGE SCALE GENOMIC DNA]</scope>
    <source>
        <strain evidence="3 4">AF5678</strain>
    </source>
</reference>
<dbReference type="PANTHER" id="PTHR31126:SF1">
    <property type="entry name" value="TYROSINE SPECIFIC PROTEIN PHOSPHATASES DOMAIN-CONTAINING PROTEIN"/>
    <property type="match status" value="1"/>
</dbReference>
<dbReference type="Pfam" id="PF13350">
    <property type="entry name" value="Y_phosphatase3"/>
    <property type="match status" value="1"/>
</dbReference>
<proteinExistence type="inferred from homology"/>
<keyword evidence="4" id="KW-1185">Reference proteome</keyword>
<dbReference type="Proteomes" id="UP000297225">
    <property type="component" value="Unassembled WGS sequence"/>
</dbReference>
<organism evidence="3 4">
    <name type="scientific">Porphyromonas levii</name>
    <dbReference type="NCBI Taxonomy" id="28114"/>
    <lineage>
        <taxon>Bacteria</taxon>
        <taxon>Pseudomonadati</taxon>
        <taxon>Bacteroidota</taxon>
        <taxon>Bacteroidia</taxon>
        <taxon>Bacteroidales</taxon>
        <taxon>Porphyromonadaceae</taxon>
        <taxon>Porphyromonas</taxon>
    </lineage>
</organism>
<dbReference type="EMBL" id="SPNC01000087">
    <property type="protein sequence ID" value="TFH94777.1"/>
    <property type="molecule type" value="Genomic_DNA"/>
</dbReference>
<dbReference type="AlphaFoldDB" id="A0A4Y8WP73"/>
<dbReference type="PANTHER" id="PTHR31126">
    <property type="entry name" value="TYROSINE-PROTEIN PHOSPHATASE"/>
    <property type="match status" value="1"/>
</dbReference>
<dbReference type="GO" id="GO:0004721">
    <property type="term" value="F:phosphoprotein phosphatase activity"/>
    <property type="evidence" value="ECO:0007669"/>
    <property type="project" value="InterPro"/>
</dbReference>
<feature type="signal peptide" evidence="2">
    <location>
        <begin position="1"/>
        <end position="16"/>
    </location>
</feature>
<evidence type="ECO:0000256" key="1">
    <source>
        <dbReference type="ARBA" id="ARBA00009580"/>
    </source>
</evidence>
<dbReference type="SUPFAM" id="SSF52799">
    <property type="entry name" value="(Phosphotyrosine protein) phosphatases II"/>
    <property type="match status" value="1"/>
</dbReference>
<accession>A0A4Y8WP73</accession>
<feature type="chain" id="PRO_5021502433" evidence="2">
    <location>
        <begin position="17"/>
        <end position="345"/>
    </location>
</feature>
<protein>
    <submittedName>
        <fullName evidence="3">Tyrosine-protein phosphatase</fullName>
    </submittedName>
</protein>
<gene>
    <name evidence="3" type="ORF">E4P47_06170</name>
</gene>
<dbReference type="InterPro" id="IPR026893">
    <property type="entry name" value="Tyr/Ser_Pase_IphP-type"/>
</dbReference>
<evidence type="ECO:0000313" key="3">
    <source>
        <dbReference type="EMBL" id="TFH94777.1"/>
    </source>
</evidence>
<dbReference type="STRING" id="1122973.GCA_000379925_00544"/>